<organism evidence="2 4">
    <name type="scientific">Trichuris muris</name>
    <name type="common">Mouse whipworm</name>
    <dbReference type="NCBI Taxonomy" id="70415"/>
    <lineage>
        <taxon>Eukaryota</taxon>
        <taxon>Metazoa</taxon>
        <taxon>Ecdysozoa</taxon>
        <taxon>Nematoda</taxon>
        <taxon>Enoplea</taxon>
        <taxon>Dorylaimia</taxon>
        <taxon>Trichinellida</taxon>
        <taxon>Trichuridae</taxon>
        <taxon>Trichuris</taxon>
    </lineage>
</organism>
<evidence type="ECO:0000313" key="3">
    <source>
        <dbReference type="WBParaSite" id="TMUE_0000000010.1"/>
    </source>
</evidence>
<evidence type="ECO:0000256" key="1">
    <source>
        <dbReference type="SAM" id="MobiDB-lite"/>
    </source>
</evidence>
<reference evidence="3 4" key="2">
    <citation type="submission" date="2019-12" db="UniProtKB">
        <authorList>
            <consortium name="WormBaseParasite"/>
        </authorList>
    </citation>
    <scope>IDENTIFICATION</scope>
</reference>
<dbReference type="Proteomes" id="UP000046395">
    <property type="component" value="Unassembled WGS sequence"/>
</dbReference>
<proteinExistence type="predicted"/>
<dbReference type="WBParaSite" id="TMUE_2000007613.1">
    <property type="protein sequence ID" value="TMUE_2000007613.1"/>
    <property type="gene ID" value="WBGene00299946"/>
</dbReference>
<protein>
    <submittedName>
        <fullName evidence="3 4">Uncharacterized protein</fullName>
    </submittedName>
</protein>
<dbReference type="AlphaFoldDB" id="A0A5S6QK90"/>
<evidence type="ECO:0000313" key="2">
    <source>
        <dbReference type="Proteomes" id="UP000046395"/>
    </source>
</evidence>
<sequence length="102" mass="11248">MDRDEVDRPADGQEVTTNAARIDYVTLSSTQATSKQGQCSAQGSARAKVCNRNDATTLKRKFLRVNRRSIDALAQGKRQQLPGEERRPFPSSVASECLNKGH</sequence>
<reference evidence="2" key="1">
    <citation type="submission" date="2014-03" db="EMBL/GenBank/DDBJ databases">
        <title>The whipworm genome and dual-species transcriptomics of an intimate host-pathogen interaction.</title>
        <authorList>
            <person name="Foth B.J."/>
            <person name="Tsai I.J."/>
            <person name="Reid A.J."/>
            <person name="Bancroft A.J."/>
            <person name="Nichol S."/>
            <person name="Tracey A."/>
            <person name="Holroyd N."/>
            <person name="Cotton J.A."/>
            <person name="Stanley E.J."/>
            <person name="Zarowiecki M."/>
            <person name="Liu J.Z."/>
            <person name="Huckvale T."/>
            <person name="Cooper P.J."/>
            <person name="Grencis R.K."/>
            <person name="Berriman M."/>
        </authorList>
    </citation>
    <scope>NUCLEOTIDE SEQUENCE [LARGE SCALE GENOMIC DNA]</scope>
    <source>
        <strain evidence="2">Edinburgh</strain>
    </source>
</reference>
<feature type="region of interest" description="Disordered" evidence="1">
    <location>
        <begin position="73"/>
        <end position="102"/>
    </location>
</feature>
<evidence type="ECO:0000313" key="4">
    <source>
        <dbReference type="WBParaSite" id="TMUE_2000007613.1"/>
    </source>
</evidence>
<dbReference type="WBParaSite" id="TMUE_0000000010.1">
    <property type="protein sequence ID" value="TMUE_0000000010.1"/>
    <property type="gene ID" value="WBGene00295958"/>
</dbReference>
<name>A0A5S6QK90_TRIMR</name>
<keyword evidence="2" id="KW-1185">Reference proteome</keyword>
<accession>A0A5S6QK90</accession>